<evidence type="ECO:0000313" key="2">
    <source>
        <dbReference type="EMBL" id="KAE8159551.1"/>
    </source>
</evidence>
<protein>
    <submittedName>
        <fullName evidence="2">Uncharacterized protein</fullName>
    </submittedName>
</protein>
<accession>A0A5N6UN79</accession>
<keyword evidence="1" id="KW-0472">Membrane</keyword>
<proteinExistence type="predicted"/>
<feature type="transmembrane region" description="Helical" evidence="1">
    <location>
        <begin position="7"/>
        <end position="25"/>
    </location>
</feature>
<organism evidence="2 3">
    <name type="scientific">Aspergillus tamarii</name>
    <dbReference type="NCBI Taxonomy" id="41984"/>
    <lineage>
        <taxon>Eukaryota</taxon>
        <taxon>Fungi</taxon>
        <taxon>Dikarya</taxon>
        <taxon>Ascomycota</taxon>
        <taxon>Pezizomycotina</taxon>
        <taxon>Eurotiomycetes</taxon>
        <taxon>Eurotiomycetidae</taxon>
        <taxon>Eurotiales</taxon>
        <taxon>Aspergillaceae</taxon>
        <taxon>Aspergillus</taxon>
        <taxon>Aspergillus subgen. Circumdati</taxon>
    </lineage>
</organism>
<name>A0A5N6UN79_ASPTM</name>
<evidence type="ECO:0000256" key="1">
    <source>
        <dbReference type="SAM" id="Phobius"/>
    </source>
</evidence>
<keyword evidence="1" id="KW-0812">Transmembrane</keyword>
<dbReference type="AlphaFoldDB" id="A0A5N6UN79"/>
<keyword evidence="1" id="KW-1133">Transmembrane helix</keyword>
<dbReference type="EMBL" id="ML738672">
    <property type="protein sequence ID" value="KAE8159551.1"/>
    <property type="molecule type" value="Genomic_DNA"/>
</dbReference>
<dbReference type="Proteomes" id="UP000326950">
    <property type="component" value="Unassembled WGS sequence"/>
</dbReference>
<gene>
    <name evidence="2" type="ORF">BDV40DRAFT_272863</name>
</gene>
<sequence length="51" mass="6062">MSITRQFGTWSFLLYVTHSCTLWNYVNYGKVFFNSILLTIKHLDLVLYLSN</sequence>
<reference evidence="2 3" key="1">
    <citation type="submission" date="2019-04" db="EMBL/GenBank/DDBJ databases">
        <title>Friends and foes A comparative genomics study of 23 Aspergillus species from section Flavi.</title>
        <authorList>
            <consortium name="DOE Joint Genome Institute"/>
            <person name="Kjaerbolling I."/>
            <person name="Vesth T."/>
            <person name="Frisvad J.C."/>
            <person name="Nybo J.L."/>
            <person name="Theobald S."/>
            <person name="Kildgaard S."/>
            <person name="Isbrandt T."/>
            <person name="Kuo A."/>
            <person name="Sato A."/>
            <person name="Lyhne E.K."/>
            <person name="Kogle M.E."/>
            <person name="Wiebenga A."/>
            <person name="Kun R.S."/>
            <person name="Lubbers R.J."/>
            <person name="Makela M.R."/>
            <person name="Barry K."/>
            <person name="Chovatia M."/>
            <person name="Clum A."/>
            <person name="Daum C."/>
            <person name="Haridas S."/>
            <person name="He G."/>
            <person name="LaButti K."/>
            <person name="Lipzen A."/>
            <person name="Mondo S."/>
            <person name="Riley R."/>
            <person name="Salamov A."/>
            <person name="Simmons B.A."/>
            <person name="Magnuson J.K."/>
            <person name="Henrissat B."/>
            <person name="Mortensen U.H."/>
            <person name="Larsen T.O."/>
            <person name="Devries R.P."/>
            <person name="Grigoriev I.V."/>
            <person name="Machida M."/>
            <person name="Baker S.E."/>
            <person name="Andersen M.R."/>
        </authorList>
    </citation>
    <scope>NUCLEOTIDE SEQUENCE [LARGE SCALE GENOMIC DNA]</scope>
    <source>
        <strain evidence="2 3">CBS 117626</strain>
    </source>
</reference>
<evidence type="ECO:0000313" key="3">
    <source>
        <dbReference type="Proteomes" id="UP000326950"/>
    </source>
</evidence>
<keyword evidence="3" id="KW-1185">Reference proteome</keyword>